<sequence>MKFALFLLAFLWSFSQGNGGGSQTSALSKHAIRLASIRLNFNKSSIFKTSKFQTTKFSQSK</sequence>
<protein>
    <submittedName>
        <fullName evidence="2">Uncharacterized protein</fullName>
    </submittedName>
</protein>
<evidence type="ECO:0000313" key="3">
    <source>
        <dbReference type="Proteomes" id="UP000580250"/>
    </source>
</evidence>
<gene>
    <name evidence="2" type="ORF">MENT_LOCUS13047</name>
</gene>
<organism evidence="2 3">
    <name type="scientific">Meloidogyne enterolobii</name>
    <name type="common">Root-knot nematode worm</name>
    <name type="synonym">Meloidogyne mayaguensis</name>
    <dbReference type="NCBI Taxonomy" id="390850"/>
    <lineage>
        <taxon>Eukaryota</taxon>
        <taxon>Metazoa</taxon>
        <taxon>Ecdysozoa</taxon>
        <taxon>Nematoda</taxon>
        <taxon>Chromadorea</taxon>
        <taxon>Rhabditida</taxon>
        <taxon>Tylenchina</taxon>
        <taxon>Tylenchomorpha</taxon>
        <taxon>Tylenchoidea</taxon>
        <taxon>Meloidogynidae</taxon>
        <taxon>Meloidogyninae</taxon>
        <taxon>Meloidogyne</taxon>
    </lineage>
</organism>
<reference evidence="2 3" key="1">
    <citation type="submission" date="2020-08" db="EMBL/GenBank/DDBJ databases">
        <authorList>
            <person name="Koutsovoulos G."/>
            <person name="Danchin GJ E."/>
        </authorList>
    </citation>
    <scope>NUCLEOTIDE SEQUENCE [LARGE SCALE GENOMIC DNA]</scope>
</reference>
<evidence type="ECO:0000313" key="2">
    <source>
        <dbReference type="EMBL" id="CAD2158213.1"/>
    </source>
</evidence>
<dbReference type="AlphaFoldDB" id="A0A6V7UHE2"/>
<evidence type="ECO:0000256" key="1">
    <source>
        <dbReference type="SAM" id="SignalP"/>
    </source>
</evidence>
<dbReference type="Proteomes" id="UP000580250">
    <property type="component" value="Unassembled WGS sequence"/>
</dbReference>
<feature type="chain" id="PRO_5028240569" evidence="1">
    <location>
        <begin position="20"/>
        <end position="61"/>
    </location>
</feature>
<dbReference type="EMBL" id="CAJEWN010000069">
    <property type="protein sequence ID" value="CAD2158213.1"/>
    <property type="molecule type" value="Genomic_DNA"/>
</dbReference>
<proteinExistence type="predicted"/>
<feature type="signal peptide" evidence="1">
    <location>
        <begin position="1"/>
        <end position="19"/>
    </location>
</feature>
<comment type="caution">
    <text evidence="2">The sequence shown here is derived from an EMBL/GenBank/DDBJ whole genome shotgun (WGS) entry which is preliminary data.</text>
</comment>
<name>A0A6V7UHE2_MELEN</name>
<keyword evidence="1" id="KW-0732">Signal</keyword>
<accession>A0A6V7UHE2</accession>